<reference evidence="4 5" key="1">
    <citation type="submission" date="2020-08" db="EMBL/GenBank/DDBJ databases">
        <title>Genomic Encyclopedia of Type Strains, Phase IV (KMG-IV): sequencing the most valuable type-strain genomes for metagenomic binning, comparative biology and taxonomic classification.</title>
        <authorList>
            <person name="Goeker M."/>
        </authorList>
    </citation>
    <scope>NUCLEOTIDE SEQUENCE [LARGE SCALE GENOMIC DNA]</scope>
    <source>
        <strain evidence="4 5">DSM 27521</strain>
    </source>
</reference>
<sequence>MHRRWVALRPPGRAAGLLLTALLAACTTPPTAPTPPGTSAPATSPVLSTENLDAFPVSGGGVTRLAFSRIHDNSGGQCIVGGQLVAAPCTVHDHATVRIHNIGAGPATLSSPQIDPAWTLDPGVAFPLQVAPGGSVDLPLTFVGDQAPTLPPRLYTGTFSVTTNDPGHPTLSVQLAGLWQATSERSSASNAYDEPSLELIRQALSVNVALSSPGDAPPTNDADPSDGSLQPYNRWGAVVAQGDEMLSAYWEAADPTRPVTVRQIGAWSGQTEHATLAYYAKGAPGTLHPLIERSAADSAQTLFPLGQGSATPGPSNTFTPGGPFGFNVTGDPGSGNAEFSDATLNRQRGQTGGDDPHGCEAYTTYANAPDNTDLCGQHLRFWPLTDASGARIPDAYMMAVDYQGVNDDYQDELYVMTNLKPAPILLKMGHGGAPYVGSDGRVWLPDRVAPPTGDTNVYFTPAQAVDEPATPYSGPVGNTTDPGLYRTYRGNVGAVPQAQRRLTYSIPIDDGTYGVKLYFVDQASTHAGERVFDVSAQGQVVIHDLDIYQESGGQDQALVRTLPGVSVTGGVLTLTLSASADYPALSAIEIDR</sequence>
<evidence type="ECO:0000256" key="1">
    <source>
        <dbReference type="SAM" id="MobiDB-lite"/>
    </source>
</evidence>
<dbReference type="AlphaFoldDB" id="A0A7W8KG25"/>
<dbReference type="PROSITE" id="PS51257">
    <property type="entry name" value="PROKAR_LIPOPROTEIN"/>
    <property type="match status" value="1"/>
</dbReference>
<protein>
    <recommendedName>
        <fullName evidence="3">Malectin domain-containing protein</fullName>
    </recommendedName>
</protein>
<name>A0A7W8KG25_9DEIO</name>
<dbReference type="InterPro" id="IPR021720">
    <property type="entry name" value="Malectin_dom"/>
</dbReference>
<keyword evidence="2" id="KW-0732">Signal</keyword>
<feature type="domain" description="Malectin" evidence="3">
    <location>
        <begin position="471"/>
        <end position="585"/>
    </location>
</feature>
<proteinExistence type="predicted"/>
<evidence type="ECO:0000256" key="2">
    <source>
        <dbReference type="SAM" id="SignalP"/>
    </source>
</evidence>
<organism evidence="4 5">
    <name type="scientific">Deinococcus metalli</name>
    <dbReference type="NCBI Taxonomy" id="1141878"/>
    <lineage>
        <taxon>Bacteria</taxon>
        <taxon>Thermotogati</taxon>
        <taxon>Deinococcota</taxon>
        <taxon>Deinococci</taxon>
        <taxon>Deinococcales</taxon>
        <taxon>Deinococcaceae</taxon>
        <taxon>Deinococcus</taxon>
    </lineage>
</organism>
<dbReference type="InterPro" id="IPR013783">
    <property type="entry name" value="Ig-like_fold"/>
</dbReference>
<dbReference type="SUPFAM" id="SSF49785">
    <property type="entry name" value="Galactose-binding domain-like"/>
    <property type="match status" value="1"/>
</dbReference>
<dbReference type="InterPro" id="IPR008979">
    <property type="entry name" value="Galactose-bd-like_sf"/>
</dbReference>
<evidence type="ECO:0000313" key="5">
    <source>
        <dbReference type="Proteomes" id="UP000539473"/>
    </source>
</evidence>
<feature type="signal peptide" evidence="2">
    <location>
        <begin position="1"/>
        <end position="32"/>
    </location>
</feature>
<feature type="chain" id="PRO_5030948134" description="Malectin domain-containing protein" evidence="2">
    <location>
        <begin position="33"/>
        <end position="592"/>
    </location>
</feature>
<dbReference type="RefSeq" id="WP_184113206.1">
    <property type="nucleotide sequence ID" value="NZ_BNAJ01000007.1"/>
</dbReference>
<evidence type="ECO:0000313" key="4">
    <source>
        <dbReference type="EMBL" id="MBB5377547.1"/>
    </source>
</evidence>
<dbReference type="EMBL" id="JACHFK010000007">
    <property type="protein sequence ID" value="MBB5377547.1"/>
    <property type="molecule type" value="Genomic_DNA"/>
</dbReference>
<dbReference type="Gene3D" id="2.60.120.430">
    <property type="entry name" value="Galactose-binding lectin"/>
    <property type="match status" value="1"/>
</dbReference>
<dbReference type="Proteomes" id="UP000539473">
    <property type="component" value="Unassembled WGS sequence"/>
</dbReference>
<dbReference type="Pfam" id="PF11721">
    <property type="entry name" value="Malectin"/>
    <property type="match status" value="1"/>
</dbReference>
<evidence type="ECO:0000259" key="3">
    <source>
        <dbReference type="Pfam" id="PF11721"/>
    </source>
</evidence>
<feature type="region of interest" description="Disordered" evidence="1">
    <location>
        <begin position="210"/>
        <end position="231"/>
    </location>
</feature>
<gene>
    <name evidence="4" type="ORF">HNQ07_003039</name>
</gene>
<dbReference type="Gene3D" id="2.60.40.10">
    <property type="entry name" value="Immunoglobulins"/>
    <property type="match status" value="1"/>
</dbReference>
<accession>A0A7W8KG25</accession>
<comment type="caution">
    <text evidence="4">The sequence shown here is derived from an EMBL/GenBank/DDBJ whole genome shotgun (WGS) entry which is preliminary data.</text>
</comment>